<comment type="caution">
    <text evidence="1">The sequence shown here is derived from an EMBL/GenBank/DDBJ whole genome shotgun (WGS) entry which is preliminary data.</text>
</comment>
<dbReference type="Proteomes" id="UP000175989">
    <property type="component" value="Unassembled WGS sequence"/>
</dbReference>
<evidence type="ECO:0000313" key="1">
    <source>
        <dbReference type="EMBL" id="OEZ92616.1"/>
    </source>
</evidence>
<reference evidence="2" key="1">
    <citation type="journal article" date="2016" name="Front. Microbiol.">
        <title>Molecular Keys to the Janthinobacterium and Duganella spp. Interaction with the Plant Pathogen Fusarium graminearum.</title>
        <authorList>
            <person name="Haack F.S."/>
            <person name="Poehlein A."/>
            <person name="Kroger C."/>
            <person name="Voigt C.A."/>
            <person name="Piepenbring M."/>
            <person name="Bode H.B."/>
            <person name="Daniel R."/>
            <person name="Schafer W."/>
            <person name="Streit W.R."/>
        </authorList>
    </citation>
    <scope>NUCLEOTIDE SEQUENCE [LARGE SCALE GENOMIC DNA]</scope>
    <source>
        <strain evidence="2">T54</strain>
    </source>
</reference>
<gene>
    <name evidence="1" type="ORF">DUPY_48750</name>
</gene>
<protein>
    <submittedName>
        <fullName evidence="1">Uncharacterized protein</fullName>
    </submittedName>
</protein>
<accession>A0A1E7W8Q4</accession>
<dbReference type="EMBL" id="LROM01000147">
    <property type="protein sequence ID" value="OEZ92616.1"/>
    <property type="molecule type" value="Genomic_DNA"/>
</dbReference>
<dbReference type="PATRIC" id="fig|762836.4.peg.5016"/>
<name>A0A1E7W8Q4_9BURK</name>
<dbReference type="RefSeq" id="WP_229255488.1">
    <property type="nucleotide sequence ID" value="NZ_LROM01000147.1"/>
</dbReference>
<keyword evidence="2" id="KW-1185">Reference proteome</keyword>
<organism evidence="1 2">
    <name type="scientific">Duganella phyllosphaerae</name>
    <dbReference type="NCBI Taxonomy" id="762836"/>
    <lineage>
        <taxon>Bacteria</taxon>
        <taxon>Pseudomonadati</taxon>
        <taxon>Pseudomonadota</taxon>
        <taxon>Betaproteobacteria</taxon>
        <taxon>Burkholderiales</taxon>
        <taxon>Oxalobacteraceae</taxon>
        <taxon>Telluria group</taxon>
        <taxon>Duganella</taxon>
    </lineage>
</organism>
<proteinExistence type="predicted"/>
<evidence type="ECO:0000313" key="2">
    <source>
        <dbReference type="Proteomes" id="UP000175989"/>
    </source>
</evidence>
<dbReference type="AlphaFoldDB" id="A0A1E7W8Q4"/>
<sequence length="67" mass="7592">MNPRNMDAACLRALRRRGHSDATIVAMSPEEAFCEYCAYHGIMNLQPNTLQMLDKLRESPPKQQLAS</sequence>